<dbReference type="InterPro" id="IPR009778">
    <property type="entry name" value="ROF"/>
</dbReference>
<organism evidence="1 2">
    <name type="scientific">Zestomonas insulae</name>
    <dbReference type="NCBI Taxonomy" id="2809017"/>
    <lineage>
        <taxon>Bacteria</taxon>
        <taxon>Pseudomonadati</taxon>
        <taxon>Pseudomonadota</taxon>
        <taxon>Gammaproteobacteria</taxon>
        <taxon>Pseudomonadales</taxon>
        <taxon>Pseudomonadaceae</taxon>
        <taxon>Zestomonas</taxon>
    </lineage>
</organism>
<evidence type="ECO:0000313" key="2">
    <source>
        <dbReference type="Proteomes" id="UP000717995"/>
    </source>
</evidence>
<comment type="caution">
    <text evidence="1">The sequence shown here is derived from an EMBL/GenBank/DDBJ whole genome shotgun (WGS) entry which is preliminary data.</text>
</comment>
<dbReference type="Proteomes" id="UP000717995">
    <property type="component" value="Unassembled WGS sequence"/>
</dbReference>
<evidence type="ECO:0000313" key="1">
    <source>
        <dbReference type="EMBL" id="MBM7060756.1"/>
    </source>
</evidence>
<reference evidence="1 2" key="1">
    <citation type="submission" date="2021-02" db="EMBL/GenBank/DDBJ databases">
        <authorList>
            <person name="Lee D.-H."/>
        </authorList>
    </citation>
    <scope>NUCLEOTIDE SEQUENCE [LARGE SCALE GENOMIC DNA]</scope>
    <source>
        <strain evidence="1 2">UL073</strain>
    </source>
</reference>
<sequence>MQPYQPLACELYDHLEVACLYGYRLKVELTDGSTLEAQALTTRTNAAKEEFLCLRGADGPLEIRLDHLLAITPLDAGSRFGRVELGGTRCPS</sequence>
<gene>
    <name evidence="1" type="ORF">JQX08_08540</name>
</gene>
<dbReference type="Gene3D" id="2.30.30.400">
    <property type="entry name" value="Rof-like"/>
    <property type="match status" value="1"/>
</dbReference>
<dbReference type="Pfam" id="PF07073">
    <property type="entry name" value="ROF"/>
    <property type="match status" value="1"/>
</dbReference>
<dbReference type="RefSeq" id="WP_205347943.1">
    <property type="nucleotide sequence ID" value="NZ_JAFEUP010000002.1"/>
</dbReference>
<dbReference type="SUPFAM" id="SSF101744">
    <property type="entry name" value="Rof/RNase P subunit-like"/>
    <property type="match status" value="1"/>
</dbReference>
<dbReference type="InterPro" id="IPR038626">
    <property type="entry name" value="Rof-like_sf"/>
</dbReference>
<name>A0ABS2ICA2_9GAMM</name>
<dbReference type="InterPro" id="IPR023534">
    <property type="entry name" value="Rof/RNase_P-like"/>
</dbReference>
<keyword evidence="2" id="KW-1185">Reference proteome</keyword>
<protein>
    <submittedName>
        <fullName evidence="1">Rho-binding antiterminator</fullName>
    </submittedName>
</protein>
<accession>A0ABS2ICA2</accession>
<proteinExistence type="predicted"/>
<dbReference type="EMBL" id="JAFEUP010000002">
    <property type="protein sequence ID" value="MBM7060756.1"/>
    <property type="molecule type" value="Genomic_DNA"/>
</dbReference>